<dbReference type="InterPro" id="IPR003660">
    <property type="entry name" value="HAMP_dom"/>
</dbReference>
<keyword evidence="7" id="KW-1133">Transmembrane helix</keyword>
<keyword evidence="7" id="KW-0812">Transmembrane</keyword>
<dbReference type="CDD" id="cd12913">
    <property type="entry name" value="PDC1_MCP_like"/>
    <property type="match status" value="1"/>
</dbReference>
<dbReference type="PROSITE" id="PS50111">
    <property type="entry name" value="CHEMOTAXIS_TRANSDUC_2"/>
    <property type="match status" value="1"/>
</dbReference>
<dbReference type="GO" id="GO:0006935">
    <property type="term" value="P:chemotaxis"/>
    <property type="evidence" value="ECO:0007669"/>
    <property type="project" value="InterPro"/>
</dbReference>
<evidence type="ECO:0000256" key="6">
    <source>
        <dbReference type="SAM" id="MobiDB-lite"/>
    </source>
</evidence>
<sequence length="730" mass="76624">MATYSFKAMRSVQLKIALISGACLVGTSVALIGYSLFSTRSTMQYVESEVSQLVDRQTKESLLNRAAGEANAIKAELELGLDAARTMAQSFAVLAGKTAATPSETRRAQFNAVLRNVVDLNPSFNGTYSAWEPDGLDGADASFKGRKDLGSDGSGRFLPYWTRDSKGSIAVQPLVEYDSAERHPNGLVKGAWYLNPRATGKENILGPLPYIVQGQQVFLATMSVPIMIDGKFHGVAGADYNLNFVQKLATQINASLFEGKGKVIIINDTGLTVANSASAEQIGNSAASADARWNDAMASIRGGQALVQDDPQSANVDVYSPISVGRSGAAWAVLISVPRAVVMAGVRQLDDSLASRATATTFWQLGVGLTIITVAIFLISLAAASIARPTKRCAEFARGISEGDFEQKLDIEQADEVGVLAGALRAMQDDLKRRIVQRAEDQAAADALRRDTMHKLANAFEASVGEIVQTVSSSSTELEASANTLTATAERSQELATTVAAASEEASTNVQSVASATEQMASSVNEISRQVQESARIAGEAVDQARSTNDRVGELSQAAARIGDVVELINTIAGQTNLLALNATIEAARAGEAGRGFAVVASEVKALAEQTAKATGEISQQISGIQAATQGSVAAIKQIGTTIGRMSEIASTIASAVEEQGAATQEISRNVQQAAQGTMQVSSNITDVERGASETGSASSQVLSAAQSLSRDSNRLKQEVSKFLDSVRAA</sequence>
<evidence type="ECO:0000256" key="5">
    <source>
        <dbReference type="PROSITE-ProRule" id="PRU00284"/>
    </source>
</evidence>
<dbReference type="GO" id="GO:0007165">
    <property type="term" value="P:signal transduction"/>
    <property type="evidence" value="ECO:0007669"/>
    <property type="project" value="UniProtKB-KW"/>
</dbReference>
<keyword evidence="7" id="KW-0472">Membrane</keyword>
<dbReference type="Gene3D" id="1.10.287.950">
    <property type="entry name" value="Methyl-accepting chemotaxis protein"/>
    <property type="match status" value="1"/>
</dbReference>
<name>A0A7W7Z6S0_9BRAD</name>
<dbReference type="PANTHER" id="PTHR32089:SF112">
    <property type="entry name" value="LYSOZYME-LIKE PROTEIN-RELATED"/>
    <property type="match status" value="1"/>
</dbReference>
<keyword evidence="2" id="KW-0997">Cell inner membrane</keyword>
<dbReference type="Pfam" id="PF00672">
    <property type="entry name" value="HAMP"/>
    <property type="match status" value="1"/>
</dbReference>
<dbReference type="Gene3D" id="3.30.450.20">
    <property type="entry name" value="PAS domain"/>
    <property type="match status" value="2"/>
</dbReference>
<dbReference type="Proteomes" id="UP000542353">
    <property type="component" value="Unassembled WGS sequence"/>
</dbReference>
<evidence type="ECO:0000259" key="9">
    <source>
        <dbReference type="PROSITE" id="PS50192"/>
    </source>
</evidence>
<evidence type="ECO:0000259" key="10">
    <source>
        <dbReference type="PROSITE" id="PS50885"/>
    </source>
</evidence>
<comment type="caution">
    <text evidence="11">The sequence shown here is derived from an EMBL/GenBank/DDBJ whole genome shotgun (WGS) entry which is preliminary data.</text>
</comment>
<dbReference type="Pfam" id="PF00015">
    <property type="entry name" value="MCPsignal"/>
    <property type="match status" value="1"/>
</dbReference>
<keyword evidence="12" id="KW-1185">Reference proteome</keyword>
<protein>
    <submittedName>
        <fullName evidence="11">Methyl-accepting chemotaxis protein</fullName>
    </submittedName>
</protein>
<evidence type="ECO:0000256" key="3">
    <source>
        <dbReference type="ARBA" id="ARBA00023224"/>
    </source>
</evidence>
<dbReference type="PROSITE" id="PS50885">
    <property type="entry name" value="HAMP"/>
    <property type="match status" value="1"/>
</dbReference>
<keyword evidence="3 5" id="KW-0807">Transducer</keyword>
<dbReference type="Pfam" id="PF22673">
    <property type="entry name" value="MCP-like_PDC_1"/>
    <property type="match status" value="1"/>
</dbReference>
<feature type="transmembrane region" description="Helical" evidence="7">
    <location>
        <begin position="362"/>
        <end position="384"/>
    </location>
</feature>
<evidence type="ECO:0000256" key="1">
    <source>
        <dbReference type="ARBA" id="ARBA00004429"/>
    </source>
</evidence>
<dbReference type="PROSITE" id="PS50192">
    <property type="entry name" value="T_SNARE"/>
    <property type="match status" value="1"/>
</dbReference>
<dbReference type="EMBL" id="JACHIH010000029">
    <property type="protein sequence ID" value="MBB5049060.1"/>
    <property type="molecule type" value="Genomic_DNA"/>
</dbReference>
<dbReference type="InterPro" id="IPR004089">
    <property type="entry name" value="MCPsignal_dom"/>
</dbReference>
<reference evidence="11 12" key="1">
    <citation type="submission" date="2020-08" db="EMBL/GenBank/DDBJ databases">
        <title>Genomic Encyclopedia of Type Strains, Phase IV (KMG-IV): sequencing the most valuable type-strain genomes for metagenomic binning, comparative biology and taxonomic classification.</title>
        <authorList>
            <person name="Goeker M."/>
        </authorList>
    </citation>
    <scope>NUCLEOTIDE SEQUENCE [LARGE SCALE GENOMIC DNA]</scope>
    <source>
        <strain evidence="11 12">DSM 12706</strain>
    </source>
</reference>
<dbReference type="GO" id="GO:0005886">
    <property type="term" value="C:plasma membrane"/>
    <property type="evidence" value="ECO:0007669"/>
    <property type="project" value="UniProtKB-SubCell"/>
</dbReference>
<dbReference type="Gene3D" id="6.10.340.10">
    <property type="match status" value="1"/>
</dbReference>
<evidence type="ECO:0000256" key="7">
    <source>
        <dbReference type="SAM" id="Phobius"/>
    </source>
</evidence>
<dbReference type="SUPFAM" id="SSF58104">
    <property type="entry name" value="Methyl-accepting chemotaxis protein (MCP) signaling domain"/>
    <property type="match status" value="1"/>
</dbReference>
<dbReference type="InterPro" id="IPR004090">
    <property type="entry name" value="Chemotax_Me-accpt_rcpt"/>
</dbReference>
<evidence type="ECO:0000256" key="2">
    <source>
        <dbReference type="ARBA" id="ARBA00022519"/>
    </source>
</evidence>
<dbReference type="InterPro" id="IPR000727">
    <property type="entry name" value="T_SNARE_dom"/>
</dbReference>
<evidence type="ECO:0000313" key="12">
    <source>
        <dbReference type="Proteomes" id="UP000542353"/>
    </source>
</evidence>
<dbReference type="PRINTS" id="PR00260">
    <property type="entry name" value="CHEMTRNSDUCR"/>
</dbReference>
<evidence type="ECO:0000313" key="11">
    <source>
        <dbReference type="EMBL" id="MBB5049060.1"/>
    </source>
</evidence>
<evidence type="ECO:0000259" key="8">
    <source>
        <dbReference type="PROSITE" id="PS50111"/>
    </source>
</evidence>
<dbReference type="CDD" id="cd06225">
    <property type="entry name" value="HAMP"/>
    <property type="match status" value="1"/>
</dbReference>
<feature type="domain" description="T-SNARE coiled-coil homology" evidence="9">
    <location>
        <begin position="626"/>
        <end position="688"/>
    </location>
</feature>
<feature type="transmembrane region" description="Helical" evidence="7">
    <location>
        <begin position="12"/>
        <end position="37"/>
    </location>
</feature>
<feature type="domain" description="Methyl-accepting transducer" evidence="8">
    <location>
        <begin position="474"/>
        <end position="710"/>
    </location>
</feature>
<dbReference type="PANTHER" id="PTHR32089">
    <property type="entry name" value="METHYL-ACCEPTING CHEMOTAXIS PROTEIN MCPB"/>
    <property type="match status" value="1"/>
</dbReference>
<dbReference type="GO" id="GO:0004888">
    <property type="term" value="F:transmembrane signaling receptor activity"/>
    <property type="evidence" value="ECO:0007669"/>
    <property type="project" value="InterPro"/>
</dbReference>
<feature type="compositionally biased region" description="Low complexity" evidence="6">
    <location>
        <begin position="697"/>
        <end position="710"/>
    </location>
</feature>
<comment type="similarity">
    <text evidence="4">Belongs to the methyl-accepting chemotaxis (MCP) protein family.</text>
</comment>
<gene>
    <name evidence="11" type="ORF">HNR60_003832</name>
</gene>
<dbReference type="AlphaFoldDB" id="A0A7W7Z6S0"/>
<keyword evidence="2" id="KW-1003">Cell membrane</keyword>
<accession>A0A7W7Z6S0</accession>
<feature type="region of interest" description="Disordered" evidence="6">
    <location>
        <begin position="688"/>
        <end position="713"/>
    </location>
</feature>
<proteinExistence type="inferred from homology"/>
<organism evidence="11 12">
    <name type="scientific">Rhodopseudomonas rhenobacensis</name>
    <dbReference type="NCBI Taxonomy" id="87461"/>
    <lineage>
        <taxon>Bacteria</taxon>
        <taxon>Pseudomonadati</taxon>
        <taxon>Pseudomonadota</taxon>
        <taxon>Alphaproteobacteria</taxon>
        <taxon>Hyphomicrobiales</taxon>
        <taxon>Nitrobacteraceae</taxon>
        <taxon>Rhodopseudomonas</taxon>
    </lineage>
</organism>
<evidence type="ECO:0000256" key="4">
    <source>
        <dbReference type="ARBA" id="ARBA00029447"/>
    </source>
</evidence>
<dbReference type="RefSeq" id="WP_184260703.1">
    <property type="nucleotide sequence ID" value="NZ_JACHIH010000029.1"/>
</dbReference>
<dbReference type="SMART" id="SM00283">
    <property type="entry name" value="MA"/>
    <property type="match status" value="1"/>
</dbReference>
<feature type="domain" description="HAMP" evidence="10">
    <location>
        <begin position="384"/>
        <end position="436"/>
    </location>
</feature>
<dbReference type="SMART" id="SM00304">
    <property type="entry name" value="HAMP"/>
    <property type="match status" value="2"/>
</dbReference>
<comment type="subcellular location">
    <subcellularLocation>
        <location evidence="1">Cell inner membrane</location>
        <topology evidence="1">Multi-pass membrane protein</topology>
    </subcellularLocation>
</comment>